<dbReference type="EMBL" id="JARK01001410">
    <property type="protein sequence ID" value="EYC06769.1"/>
    <property type="molecule type" value="Genomic_DNA"/>
</dbReference>
<keyword evidence="2" id="KW-1185">Reference proteome</keyword>
<name>A0A016TUQ9_9BILA</name>
<organism evidence="1 2">
    <name type="scientific">Ancylostoma ceylanicum</name>
    <dbReference type="NCBI Taxonomy" id="53326"/>
    <lineage>
        <taxon>Eukaryota</taxon>
        <taxon>Metazoa</taxon>
        <taxon>Ecdysozoa</taxon>
        <taxon>Nematoda</taxon>
        <taxon>Chromadorea</taxon>
        <taxon>Rhabditida</taxon>
        <taxon>Rhabditina</taxon>
        <taxon>Rhabditomorpha</taxon>
        <taxon>Strongyloidea</taxon>
        <taxon>Ancylostomatidae</taxon>
        <taxon>Ancylostomatinae</taxon>
        <taxon>Ancylostoma</taxon>
    </lineage>
</organism>
<sequence length="75" mass="8484">MLDSPIRTVNSKQYSIHYSSSSAPLRCEEVGGHHDHVKDHSRRAQNARAFSVERATGEHNCKPDFAVPIYDELFS</sequence>
<gene>
    <name evidence="1" type="primary">Acey_s0074.g883</name>
    <name evidence="1" type="ORF">Y032_0074g883</name>
</gene>
<evidence type="ECO:0000313" key="1">
    <source>
        <dbReference type="EMBL" id="EYC06769.1"/>
    </source>
</evidence>
<comment type="caution">
    <text evidence="1">The sequence shown here is derived from an EMBL/GenBank/DDBJ whole genome shotgun (WGS) entry which is preliminary data.</text>
</comment>
<dbReference type="AlphaFoldDB" id="A0A016TUQ9"/>
<dbReference type="Proteomes" id="UP000024635">
    <property type="component" value="Unassembled WGS sequence"/>
</dbReference>
<proteinExistence type="predicted"/>
<evidence type="ECO:0000313" key="2">
    <source>
        <dbReference type="Proteomes" id="UP000024635"/>
    </source>
</evidence>
<reference evidence="2" key="1">
    <citation type="journal article" date="2015" name="Nat. Genet.">
        <title>The genome and transcriptome of the zoonotic hookworm Ancylostoma ceylanicum identify infection-specific gene families.</title>
        <authorList>
            <person name="Schwarz E.M."/>
            <person name="Hu Y."/>
            <person name="Antoshechkin I."/>
            <person name="Miller M.M."/>
            <person name="Sternberg P.W."/>
            <person name="Aroian R.V."/>
        </authorList>
    </citation>
    <scope>NUCLEOTIDE SEQUENCE</scope>
    <source>
        <strain evidence="2">HY135</strain>
    </source>
</reference>
<protein>
    <submittedName>
        <fullName evidence="1">Uncharacterized protein</fullName>
    </submittedName>
</protein>
<accession>A0A016TUQ9</accession>